<protein>
    <submittedName>
        <fullName evidence="2">Uncharacterized protein</fullName>
    </submittedName>
</protein>
<accession>A0A7C4JK22</accession>
<reference evidence="2" key="1">
    <citation type="journal article" date="2020" name="mSystems">
        <title>Genome- and Community-Level Interaction Insights into Carbon Utilization and Element Cycling Functions of Hydrothermarchaeota in Hydrothermal Sediment.</title>
        <authorList>
            <person name="Zhou Z."/>
            <person name="Liu Y."/>
            <person name="Xu W."/>
            <person name="Pan J."/>
            <person name="Luo Z.H."/>
            <person name="Li M."/>
        </authorList>
    </citation>
    <scope>NUCLEOTIDE SEQUENCE [LARGE SCALE GENOMIC DNA]</scope>
    <source>
        <strain evidence="2">SpSt-637</strain>
        <strain evidence="1">SpSt-667</strain>
    </source>
</reference>
<name>A0A7C4JK22_9CREN</name>
<dbReference type="EMBL" id="DTBD01000039">
    <property type="protein sequence ID" value="HGQ64560.1"/>
    <property type="molecule type" value="Genomic_DNA"/>
</dbReference>
<proteinExistence type="predicted"/>
<sequence length="140" mass="15476">MGVCWSNLVEEIFSRVEELLILCSSCSSEDPCIYSLSMSPPMDIQVLDGCCACIFENILESMQNVYRVYSSNEFKETIAVYKLDDVIIELSPSTVTIVPIAKLSAYIEVLEESGDTSIDTIKSLLAEFPSDVNPKCGDKP</sequence>
<evidence type="ECO:0000313" key="1">
    <source>
        <dbReference type="EMBL" id="HGQ35340.1"/>
    </source>
</evidence>
<evidence type="ECO:0000313" key="2">
    <source>
        <dbReference type="EMBL" id="HGQ64560.1"/>
    </source>
</evidence>
<dbReference type="AlphaFoldDB" id="A0A7C4JK22"/>
<dbReference type="EMBL" id="DTCK01000010">
    <property type="protein sequence ID" value="HGQ35340.1"/>
    <property type="molecule type" value="Genomic_DNA"/>
</dbReference>
<comment type="caution">
    <text evidence="2">The sequence shown here is derived from an EMBL/GenBank/DDBJ whole genome shotgun (WGS) entry which is preliminary data.</text>
</comment>
<gene>
    <name evidence="2" type="ORF">ENU08_04885</name>
    <name evidence="1" type="ORF">ENU41_01495</name>
</gene>
<organism evidence="2">
    <name type="scientific">Ignisphaera aggregans</name>
    <dbReference type="NCBI Taxonomy" id="334771"/>
    <lineage>
        <taxon>Archaea</taxon>
        <taxon>Thermoproteota</taxon>
        <taxon>Thermoprotei</taxon>
        <taxon>Desulfurococcales</taxon>
        <taxon>Desulfurococcaceae</taxon>
        <taxon>Ignisphaera</taxon>
    </lineage>
</organism>